<reference evidence="1 2" key="1">
    <citation type="submission" date="2020-02" db="EMBL/GenBank/DDBJ databases">
        <authorList>
            <person name="Li X.-J."/>
            <person name="Feng X.-M."/>
        </authorList>
    </citation>
    <scope>NUCLEOTIDE SEQUENCE [LARGE SCALE GENOMIC DNA]</scope>
    <source>
        <strain evidence="1 2">CGMCC 4.7225</strain>
    </source>
</reference>
<dbReference type="Pfam" id="PF11236">
    <property type="entry name" value="DUF3037"/>
    <property type="match status" value="1"/>
</dbReference>
<comment type="caution">
    <text evidence="1">The sequence shown here is derived from an EMBL/GenBank/DDBJ whole genome shotgun (WGS) entry which is preliminary data.</text>
</comment>
<gene>
    <name evidence="1" type="ORF">G1H11_09970</name>
</gene>
<proteinExistence type="predicted"/>
<dbReference type="AlphaFoldDB" id="A0A6N9YLB1"/>
<sequence>MSERYPFDYVTVRIVPRIQRGEFINVGVIVYCQAMDYLDAAVEVDQDRLRALDPGADADELTAAAKAYVTPCSATAEDPAAPLSPGERFRWLAAPRSTVVQPGVVHPGLTADPAGELAYLLDTLVR</sequence>
<dbReference type="Proteomes" id="UP000469185">
    <property type="component" value="Unassembled WGS sequence"/>
</dbReference>
<keyword evidence="2" id="KW-1185">Reference proteome</keyword>
<name>A0A6N9YLB1_9ACTN</name>
<dbReference type="InterPro" id="IPR021398">
    <property type="entry name" value="DUF3037"/>
</dbReference>
<accession>A0A6N9YLB1</accession>
<evidence type="ECO:0000313" key="2">
    <source>
        <dbReference type="Proteomes" id="UP000469185"/>
    </source>
</evidence>
<protein>
    <submittedName>
        <fullName evidence="1">DUF3037 domain-containing protein</fullName>
    </submittedName>
</protein>
<evidence type="ECO:0000313" key="1">
    <source>
        <dbReference type="EMBL" id="NED95638.1"/>
    </source>
</evidence>
<organism evidence="1 2">
    <name type="scientific">Phytoactinopolyspora alkaliphila</name>
    <dbReference type="NCBI Taxonomy" id="1783498"/>
    <lineage>
        <taxon>Bacteria</taxon>
        <taxon>Bacillati</taxon>
        <taxon>Actinomycetota</taxon>
        <taxon>Actinomycetes</taxon>
        <taxon>Jiangellales</taxon>
        <taxon>Jiangellaceae</taxon>
        <taxon>Phytoactinopolyspora</taxon>
    </lineage>
</organism>
<dbReference type="RefSeq" id="WP_163818391.1">
    <property type="nucleotide sequence ID" value="NZ_JAAGOB010000004.1"/>
</dbReference>
<dbReference type="EMBL" id="JAAGOB010000004">
    <property type="protein sequence ID" value="NED95638.1"/>
    <property type="molecule type" value="Genomic_DNA"/>
</dbReference>